<dbReference type="SUPFAM" id="SSF54001">
    <property type="entry name" value="Cysteine proteinases"/>
    <property type="match status" value="1"/>
</dbReference>
<dbReference type="Pfam" id="PF04970">
    <property type="entry name" value="LRAT"/>
    <property type="match status" value="1"/>
</dbReference>
<dbReference type="PANTHER" id="PTHR46137">
    <property type="entry name" value="OS05G0310600 PROTEIN"/>
    <property type="match status" value="1"/>
</dbReference>
<dbReference type="EMBL" id="MTKT01005400">
    <property type="protein sequence ID" value="OWM67285.1"/>
    <property type="molecule type" value="Genomic_DNA"/>
</dbReference>
<dbReference type="Proteomes" id="UP000197138">
    <property type="component" value="Unassembled WGS sequence"/>
</dbReference>
<evidence type="ECO:0000313" key="4">
    <source>
        <dbReference type="Proteomes" id="UP000515151"/>
    </source>
</evidence>
<dbReference type="InterPro" id="IPR038765">
    <property type="entry name" value="Papain-like_cys_pep_sf"/>
</dbReference>
<dbReference type="AlphaFoldDB" id="A0A218W3D2"/>
<organism evidence="2 3">
    <name type="scientific">Punica granatum</name>
    <name type="common">Pomegranate</name>
    <dbReference type="NCBI Taxonomy" id="22663"/>
    <lineage>
        <taxon>Eukaryota</taxon>
        <taxon>Viridiplantae</taxon>
        <taxon>Streptophyta</taxon>
        <taxon>Embryophyta</taxon>
        <taxon>Tracheophyta</taxon>
        <taxon>Spermatophyta</taxon>
        <taxon>Magnoliopsida</taxon>
        <taxon>eudicotyledons</taxon>
        <taxon>Gunneridae</taxon>
        <taxon>Pentapetalae</taxon>
        <taxon>rosids</taxon>
        <taxon>malvids</taxon>
        <taxon>Myrtales</taxon>
        <taxon>Lythraceae</taxon>
        <taxon>Punica</taxon>
    </lineage>
</organism>
<reference evidence="5" key="4">
    <citation type="submission" date="2025-04" db="UniProtKB">
        <authorList>
            <consortium name="RefSeq"/>
        </authorList>
    </citation>
    <scope>IDENTIFICATION</scope>
    <source>
        <tissue evidence="5">Leaf</tissue>
    </source>
</reference>
<dbReference type="OrthoDB" id="421951at2759"/>
<dbReference type="Proteomes" id="UP000515151">
    <property type="component" value="Chromosome 5"/>
</dbReference>
<gene>
    <name evidence="5" type="primary">LOC116208504</name>
    <name evidence="2" type="ORF">CDL15_Pgr000737</name>
</gene>
<reference evidence="2" key="2">
    <citation type="submission" date="2017-06" db="EMBL/GenBank/DDBJ databases">
        <title>The pomegranate genome and the genomics of punicalagin biosynthesis.</title>
        <authorList>
            <person name="Xu C."/>
        </authorList>
    </citation>
    <scope>NUCLEOTIDE SEQUENCE [LARGE SCALE GENOMIC DNA]</scope>
    <source>
        <tissue evidence="2">Fresh leaf</tissue>
    </source>
</reference>
<sequence>MATIPSEIKKQAEGTLGLLWKKIDPKDLKPGDHIYSHKRYGSYSHHGIYVGDELVIHFTRTETKNSILWQPKAEKSAHRPPCPKCGYDERIRLGVVKTCLDCFRRGKEKLHSIRYFAYGVPQEVLLLKKSGTCTTLVSGRTADEVVREADKLFRKQGFDEYDLRRNNCEHFATFCRTGKKQCMQMRFYNDLEERVKRRIS</sequence>
<accession>A0A218W3D2</accession>
<evidence type="ECO:0000313" key="5">
    <source>
        <dbReference type="RefSeq" id="XP_031397852.1"/>
    </source>
</evidence>
<reference evidence="4" key="3">
    <citation type="journal article" date="2020" name="Plant Biotechnol. J.">
        <title>The pomegranate (Punica granatum L.) draft genome dissects genetic divergence between soft- and hard-seeded cultivars.</title>
        <authorList>
            <person name="Luo X."/>
            <person name="Li H."/>
            <person name="Wu Z."/>
            <person name="Yao W."/>
            <person name="Zhao P."/>
            <person name="Cao D."/>
            <person name="Yu H."/>
            <person name="Li K."/>
            <person name="Poudel K."/>
            <person name="Zhao D."/>
            <person name="Zhang F."/>
            <person name="Xia X."/>
            <person name="Chen L."/>
            <person name="Wang Q."/>
            <person name="Jing D."/>
            <person name="Cao S."/>
        </authorList>
    </citation>
    <scope>NUCLEOTIDE SEQUENCE [LARGE SCALE GENOMIC DNA]</scope>
</reference>
<feature type="domain" description="LRAT" evidence="1">
    <location>
        <begin position="35"/>
        <end position="184"/>
    </location>
</feature>
<evidence type="ECO:0000313" key="2">
    <source>
        <dbReference type="EMBL" id="OWM67285.1"/>
    </source>
</evidence>
<dbReference type="PROSITE" id="PS51934">
    <property type="entry name" value="LRAT"/>
    <property type="match status" value="1"/>
</dbReference>
<dbReference type="RefSeq" id="XP_031397852.1">
    <property type="nucleotide sequence ID" value="XM_031541992.1"/>
</dbReference>
<evidence type="ECO:0000313" key="3">
    <source>
        <dbReference type="Proteomes" id="UP000197138"/>
    </source>
</evidence>
<proteinExistence type="predicted"/>
<keyword evidence="4" id="KW-1185">Reference proteome</keyword>
<dbReference type="InterPro" id="IPR007053">
    <property type="entry name" value="LRAT_dom"/>
</dbReference>
<dbReference type="PANTHER" id="PTHR46137:SF14">
    <property type="entry name" value="LRAT DOMAIN-CONTAINING PROTEIN"/>
    <property type="match status" value="1"/>
</dbReference>
<reference evidence="3" key="1">
    <citation type="journal article" date="2017" name="Plant J.">
        <title>The pomegranate (Punica granatum L.) genome and the genomics of punicalagin biosynthesis.</title>
        <authorList>
            <person name="Qin G."/>
            <person name="Xu C."/>
            <person name="Ming R."/>
            <person name="Tang H."/>
            <person name="Guyot R."/>
            <person name="Kramer E.M."/>
            <person name="Hu Y."/>
            <person name="Yi X."/>
            <person name="Qi Y."/>
            <person name="Xu X."/>
            <person name="Gao Z."/>
            <person name="Pan H."/>
            <person name="Jian J."/>
            <person name="Tian Y."/>
            <person name="Yue Z."/>
            <person name="Xu Y."/>
        </authorList>
    </citation>
    <scope>NUCLEOTIDE SEQUENCE [LARGE SCALE GENOMIC DNA]</scope>
    <source>
        <strain evidence="3">cv. Dabenzi</strain>
    </source>
</reference>
<protein>
    <submittedName>
        <fullName evidence="5">Lecithin retinol acyltransferase-like</fullName>
    </submittedName>
</protein>
<dbReference type="GeneID" id="116208504"/>
<name>A0A218W3D2_PUNGR</name>
<dbReference type="Gene3D" id="3.90.1720.10">
    <property type="entry name" value="endopeptidase domain like (from Nostoc punctiforme)"/>
    <property type="match status" value="1"/>
</dbReference>
<evidence type="ECO:0000259" key="1">
    <source>
        <dbReference type="PROSITE" id="PS51934"/>
    </source>
</evidence>